<dbReference type="Gene3D" id="3.40.50.720">
    <property type="entry name" value="NAD(P)-binding Rossmann-like Domain"/>
    <property type="match status" value="2"/>
</dbReference>
<dbReference type="GO" id="GO:0004617">
    <property type="term" value="F:phosphoglycerate dehydrogenase activity"/>
    <property type="evidence" value="ECO:0007669"/>
    <property type="project" value="UniProtKB-UniRule"/>
</dbReference>
<gene>
    <name evidence="13" type="ORF">G5B42_09470</name>
</gene>
<dbReference type="PANTHER" id="PTHR42789:SF1">
    <property type="entry name" value="D-ISOMER SPECIFIC 2-HYDROXYACID DEHYDROGENASE FAMILY PROTEIN (AFU_ORTHOLOGUE AFUA_6G10090)"/>
    <property type="match status" value="1"/>
</dbReference>
<dbReference type="InterPro" id="IPR002912">
    <property type="entry name" value="ACT_dom"/>
</dbReference>
<keyword evidence="14" id="KW-1185">Reference proteome</keyword>
<dbReference type="RefSeq" id="WP_181340226.1">
    <property type="nucleotide sequence ID" value="NZ_JAAKDE010000019.1"/>
</dbReference>
<evidence type="ECO:0000256" key="6">
    <source>
        <dbReference type="ARBA" id="ARBA00023002"/>
    </source>
</evidence>
<dbReference type="SUPFAM" id="SSF143548">
    <property type="entry name" value="Serine metabolism enzymes domain"/>
    <property type="match status" value="1"/>
</dbReference>
<dbReference type="Pfam" id="PF01842">
    <property type="entry name" value="ACT"/>
    <property type="match status" value="1"/>
</dbReference>
<dbReference type="NCBIfam" id="TIGR01327">
    <property type="entry name" value="PGDH"/>
    <property type="match status" value="1"/>
</dbReference>
<dbReference type="Pfam" id="PF00389">
    <property type="entry name" value="2-Hacid_dh"/>
    <property type="match status" value="1"/>
</dbReference>
<dbReference type="Gene3D" id="3.30.1330.90">
    <property type="entry name" value="D-3-phosphoglycerate dehydrogenase, domain 3"/>
    <property type="match status" value="1"/>
</dbReference>
<comment type="similarity">
    <text evidence="3 11">Belongs to the D-isomer specific 2-hydroxyacid dehydrogenase family.</text>
</comment>
<dbReference type="FunFam" id="3.30.1330.90:FF:000003">
    <property type="entry name" value="D-3-phosphoglycerate dehydrogenase"/>
    <property type="match status" value="1"/>
</dbReference>
<dbReference type="FunFam" id="3.30.70.260:FF:000008">
    <property type="entry name" value="D-3-phosphoglycerate dehydrogenase, chloroplastic"/>
    <property type="match status" value="1"/>
</dbReference>
<evidence type="ECO:0000313" key="14">
    <source>
        <dbReference type="Proteomes" id="UP000657177"/>
    </source>
</evidence>
<dbReference type="PROSITE" id="PS00671">
    <property type="entry name" value="D_2_HYDROXYACID_DH_3"/>
    <property type="match status" value="1"/>
</dbReference>
<dbReference type="CDD" id="cd04902">
    <property type="entry name" value="ACT_3PGDH-xct"/>
    <property type="match status" value="1"/>
</dbReference>
<dbReference type="InterPro" id="IPR029009">
    <property type="entry name" value="ASB_dom_sf"/>
</dbReference>
<dbReference type="Pfam" id="PF02826">
    <property type="entry name" value="2-Hacid_dh_C"/>
    <property type="match status" value="1"/>
</dbReference>
<comment type="caution">
    <text evidence="13">The sequence shown here is derived from an EMBL/GenBank/DDBJ whole genome shotgun (WGS) entry which is preliminary data.</text>
</comment>
<evidence type="ECO:0000256" key="9">
    <source>
        <dbReference type="ARBA" id="ARBA00048126"/>
    </source>
</evidence>
<dbReference type="Proteomes" id="UP000657177">
    <property type="component" value="Unassembled WGS sequence"/>
</dbReference>
<dbReference type="InterPro" id="IPR006139">
    <property type="entry name" value="D-isomer_2_OHA_DH_cat_dom"/>
</dbReference>
<dbReference type="FunFam" id="3.40.50.720:FF:000021">
    <property type="entry name" value="D-3-phosphoglycerate dehydrogenase"/>
    <property type="match status" value="1"/>
</dbReference>
<dbReference type="InterPro" id="IPR045626">
    <property type="entry name" value="PGDH_ASB_dom"/>
</dbReference>
<dbReference type="PROSITE" id="PS51671">
    <property type="entry name" value="ACT"/>
    <property type="match status" value="1"/>
</dbReference>
<dbReference type="InterPro" id="IPR029752">
    <property type="entry name" value="D-isomer_DH_CS1"/>
</dbReference>
<dbReference type="InterPro" id="IPR029753">
    <property type="entry name" value="D-isomer_DH_CS"/>
</dbReference>
<dbReference type="Pfam" id="PF19304">
    <property type="entry name" value="PGDH_inter"/>
    <property type="match status" value="1"/>
</dbReference>
<evidence type="ECO:0000256" key="11">
    <source>
        <dbReference type="RuleBase" id="RU363003"/>
    </source>
</evidence>
<comment type="catalytic activity">
    <reaction evidence="9">
        <text>(R)-2-hydroxyglutarate + NAD(+) = 2-oxoglutarate + NADH + H(+)</text>
        <dbReference type="Rhea" id="RHEA:49612"/>
        <dbReference type="ChEBI" id="CHEBI:15378"/>
        <dbReference type="ChEBI" id="CHEBI:15801"/>
        <dbReference type="ChEBI" id="CHEBI:16810"/>
        <dbReference type="ChEBI" id="CHEBI:57540"/>
        <dbReference type="ChEBI" id="CHEBI:57945"/>
        <dbReference type="EC" id="1.1.1.399"/>
    </reaction>
</comment>
<dbReference type="PROSITE" id="PS00670">
    <property type="entry name" value="D_2_HYDROXYACID_DH_2"/>
    <property type="match status" value="1"/>
</dbReference>
<keyword evidence="7 11" id="KW-0520">NAD</keyword>
<dbReference type="InterPro" id="IPR050857">
    <property type="entry name" value="D-2-hydroxyacid_DH"/>
</dbReference>
<dbReference type="EC" id="1.1.1.95" evidence="11"/>
<dbReference type="SUPFAM" id="SSF51735">
    <property type="entry name" value="NAD(P)-binding Rossmann-fold domains"/>
    <property type="match status" value="1"/>
</dbReference>
<comment type="pathway">
    <text evidence="2 11">Amino-acid biosynthesis; L-serine biosynthesis; L-serine from 3-phospho-D-glycerate: step 1/3.</text>
</comment>
<feature type="domain" description="ACT" evidence="12">
    <location>
        <begin position="453"/>
        <end position="525"/>
    </location>
</feature>
<dbReference type="Gene3D" id="3.30.70.260">
    <property type="match status" value="1"/>
</dbReference>
<evidence type="ECO:0000256" key="1">
    <source>
        <dbReference type="ARBA" id="ARBA00003800"/>
    </source>
</evidence>
<keyword evidence="5 11" id="KW-0028">Amino-acid biosynthesis</keyword>
<dbReference type="AlphaFoldDB" id="A0A8J6LMH6"/>
<evidence type="ECO:0000259" key="12">
    <source>
        <dbReference type="PROSITE" id="PS51671"/>
    </source>
</evidence>
<accession>A0A8J6LMH6</accession>
<dbReference type="UniPathway" id="UPA00135">
    <property type="reaction ID" value="UER00196"/>
</dbReference>
<protein>
    <recommendedName>
        <fullName evidence="4 11">D-3-phosphoglycerate dehydrogenase</fullName>
        <ecNumber evidence="11">1.1.1.95</ecNumber>
    </recommendedName>
</protein>
<dbReference type="GO" id="GO:0051287">
    <property type="term" value="F:NAD binding"/>
    <property type="evidence" value="ECO:0007669"/>
    <property type="project" value="UniProtKB-UniRule"/>
</dbReference>
<evidence type="ECO:0000313" key="13">
    <source>
        <dbReference type="EMBL" id="MBA2133759.1"/>
    </source>
</evidence>
<keyword evidence="8 11" id="KW-0718">Serine biosynthesis</keyword>
<dbReference type="PROSITE" id="PS00065">
    <property type="entry name" value="D_2_HYDROXYACID_DH_1"/>
    <property type="match status" value="1"/>
</dbReference>
<dbReference type="SUPFAM" id="SSF55021">
    <property type="entry name" value="ACT-like"/>
    <property type="match status" value="1"/>
</dbReference>
<sequence length="525" mass="56533">MKVLVLDNVSEQAVAILREQGIEAEVSPTLPEEELIAKIPPYEGMIVRSQTKVNARVIAAATNLKVIGRAGVGVDNVDLDAATNKGVIVLNAPDGNTISTAEHTIAMIMALARKIPQAHSALKAGHWDRKSFTGVEINGKTLGIIGMGRIGTEVAKRMQAMGMTVLSFDPFLTEEKAAKLGVRLVTLDELLTAADFITVHTPLTKETKGLLNAESLQRTKPGVRIVNCARGGIVDEEALADAIEAGHVAGAALDVFSEEPPTNQRLLALPQVVVTPHLGASTAEAQVNVAIDVAVEMAKVLKGEPFKNAVNLPTIRPEVMKILAPYFPLAEKLGCLIGQLTEGRLQRVEVEYSGEITEYDLNPLTTLVVKGLLQPVLNSEVNIVNARVLAKQRGIKVAERREASDPDYNNKIRVKTISDQGERVVAGAFFRQNDQRVVEIDGYHFDVVPHGHLLIAPHQDKPGIIGQVGTILGRAGINIAYMQVGRKEVGGTAIMVLTVDHEIPAAVLDQINQVEGMDKPVQVWL</sequence>
<dbReference type="InterPro" id="IPR045865">
    <property type="entry name" value="ACT-like_dom_sf"/>
</dbReference>
<organism evidence="13 14">
    <name type="scientific">Capillibacterium thermochitinicola</name>
    <dbReference type="NCBI Taxonomy" id="2699427"/>
    <lineage>
        <taxon>Bacteria</taxon>
        <taxon>Bacillati</taxon>
        <taxon>Bacillota</taxon>
        <taxon>Capillibacterium</taxon>
    </lineage>
</organism>
<dbReference type="EMBL" id="JAAKDE010000019">
    <property type="protein sequence ID" value="MBA2133759.1"/>
    <property type="molecule type" value="Genomic_DNA"/>
</dbReference>
<keyword evidence="6 11" id="KW-0560">Oxidoreductase</keyword>
<comment type="catalytic activity">
    <reaction evidence="10 11">
        <text>(2R)-3-phosphoglycerate + NAD(+) = 3-phosphooxypyruvate + NADH + H(+)</text>
        <dbReference type="Rhea" id="RHEA:12641"/>
        <dbReference type="ChEBI" id="CHEBI:15378"/>
        <dbReference type="ChEBI" id="CHEBI:18110"/>
        <dbReference type="ChEBI" id="CHEBI:57540"/>
        <dbReference type="ChEBI" id="CHEBI:57945"/>
        <dbReference type="ChEBI" id="CHEBI:58272"/>
        <dbReference type="EC" id="1.1.1.95"/>
    </reaction>
</comment>
<name>A0A8J6LMH6_9FIRM</name>
<dbReference type="GO" id="GO:0006564">
    <property type="term" value="P:L-serine biosynthetic process"/>
    <property type="evidence" value="ECO:0007669"/>
    <property type="project" value="UniProtKB-UniRule"/>
</dbReference>
<evidence type="ECO:0000256" key="2">
    <source>
        <dbReference type="ARBA" id="ARBA00005216"/>
    </source>
</evidence>
<comment type="function">
    <text evidence="1">Catalyzes the reversible oxidation of 3-phospho-D-glycerate to 3-phosphonooxypyruvate, the first step of the phosphorylated L-serine biosynthesis pathway. Also catalyzes the reversible oxidation of 2-hydroxyglutarate to 2-oxoglutarate.</text>
</comment>
<evidence type="ECO:0000256" key="5">
    <source>
        <dbReference type="ARBA" id="ARBA00022605"/>
    </source>
</evidence>
<evidence type="ECO:0000256" key="8">
    <source>
        <dbReference type="ARBA" id="ARBA00023299"/>
    </source>
</evidence>
<dbReference type="InterPro" id="IPR036291">
    <property type="entry name" value="NAD(P)-bd_dom_sf"/>
</dbReference>
<reference evidence="13" key="1">
    <citation type="submission" date="2020-06" db="EMBL/GenBank/DDBJ databases">
        <title>Novel chitinolytic bacterium.</title>
        <authorList>
            <person name="Ungkulpasvich U."/>
            <person name="Kosugi A."/>
            <person name="Uke A."/>
        </authorList>
    </citation>
    <scope>NUCLEOTIDE SEQUENCE</scope>
    <source>
        <strain evidence="13">UUS1-1</strain>
    </source>
</reference>
<dbReference type="InterPro" id="IPR006236">
    <property type="entry name" value="PGDH"/>
</dbReference>
<dbReference type="PANTHER" id="PTHR42789">
    <property type="entry name" value="D-ISOMER SPECIFIC 2-HYDROXYACID DEHYDROGENASE FAMILY PROTEIN (AFU_ORTHOLOGUE AFUA_6G10090)"/>
    <property type="match status" value="1"/>
</dbReference>
<evidence type="ECO:0000256" key="3">
    <source>
        <dbReference type="ARBA" id="ARBA00005854"/>
    </source>
</evidence>
<proteinExistence type="inferred from homology"/>
<evidence type="ECO:0000256" key="7">
    <source>
        <dbReference type="ARBA" id="ARBA00023027"/>
    </source>
</evidence>
<dbReference type="CDD" id="cd12173">
    <property type="entry name" value="PGDH_4"/>
    <property type="match status" value="1"/>
</dbReference>
<evidence type="ECO:0000256" key="4">
    <source>
        <dbReference type="ARBA" id="ARBA00021582"/>
    </source>
</evidence>
<dbReference type="SUPFAM" id="SSF52283">
    <property type="entry name" value="Formate/glycerate dehydrogenase catalytic domain-like"/>
    <property type="match status" value="1"/>
</dbReference>
<evidence type="ECO:0000256" key="10">
    <source>
        <dbReference type="ARBA" id="ARBA00048731"/>
    </source>
</evidence>
<dbReference type="InterPro" id="IPR006140">
    <property type="entry name" value="D-isomer_DH_NAD-bd"/>
</dbReference>